<dbReference type="RefSeq" id="WP_085755516.1">
    <property type="nucleotide sequence ID" value="NZ_CP021023.1"/>
</dbReference>
<dbReference type="Proteomes" id="UP000193334">
    <property type="component" value="Chromosome"/>
</dbReference>
<dbReference type="KEGG" id="pbp:STSP1_01226"/>
<accession>A0A1W6LM62</accession>
<evidence type="ECO:0000313" key="2">
    <source>
        <dbReference type="Proteomes" id="UP000193334"/>
    </source>
</evidence>
<sequence>MTPKEPVNIITLKWGNLYGYEYVNRLQKAVERNLSIKHNFICFTDDKTGLNNSIQPYPIPEIDLPPQPKVTGWRKLCLFRPDLPIEGICLFLDLDILILNSIDKFFDYGEDDQIPIIHNWIEPYKTILRKRPEIGNSSVFRFEANKCTFVYEQFLREKEWALENFRPPQTYLTHCIRPKMIYWPEQWVRSFKRHCRPVFPLNLLLTPKIPENASILAFHGKPDPHEALAGYRGRKLNHFSRPAKWIEDYWH</sequence>
<protein>
    <recommendedName>
        <fullName evidence="3">Glycosyltransferase</fullName>
    </recommendedName>
</protein>
<dbReference type="EMBL" id="CP021023">
    <property type="protein sequence ID" value="ARN56834.1"/>
    <property type="molecule type" value="Genomic_DNA"/>
</dbReference>
<dbReference type="InterPro" id="IPR029044">
    <property type="entry name" value="Nucleotide-diphossugar_trans"/>
</dbReference>
<evidence type="ECO:0000313" key="1">
    <source>
        <dbReference type="EMBL" id="ARN56834.1"/>
    </source>
</evidence>
<gene>
    <name evidence="1" type="ORF">STSP1_01226</name>
</gene>
<proteinExistence type="predicted"/>
<keyword evidence="2" id="KW-1185">Reference proteome</keyword>
<evidence type="ECO:0008006" key="3">
    <source>
        <dbReference type="Google" id="ProtNLM"/>
    </source>
</evidence>
<dbReference type="STRING" id="1941349.STSP1_01226"/>
<organism evidence="1 2">
    <name type="scientific">Sedimentisphaera salicampi</name>
    <dbReference type="NCBI Taxonomy" id="1941349"/>
    <lineage>
        <taxon>Bacteria</taxon>
        <taxon>Pseudomonadati</taxon>
        <taxon>Planctomycetota</taxon>
        <taxon>Phycisphaerae</taxon>
        <taxon>Sedimentisphaerales</taxon>
        <taxon>Sedimentisphaeraceae</taxon>
        <taxon>Sedimentisphaera</taxon>
    </lineage>
</organism>
<name>A0A1W6LM62_9BACT</name>
<dbReference type="SUPFAM" id="SSF53448">
    <property type="entry name" value="Nucleotide-diphospho-sugar transferases"/>
    <property type="match status" value="1"/>
</dbReference>
<dbReference type="AlphaFoldDB" id="A0A1W6LM62"/>
<reference evidence="2" key="1">
    <citation type="submission" date="2017-04" db="EMBL/GenBank/DDBJ databases">
        <title>Comparative genomics and description of representatives of a novel lineage of planctomycetes thriving in anoxic sediments.</title>
        <authorList>
            <person name="Spring S."/>
            <person name="Bunk B."/>
            <person name="Sproer C."/>
        </authorList>
    </citation>
    <scope>NUCLEOTIDE SEQUENCE [LARGE SCALE GENOMIC DNA]</scope>
    <source>
        <strain evidence="2">ST-PulAB-D4</strain>
    </source>
</reference>